<protein>
    <submittedName>
        <fullName evidence="2">HPr family phosphocarrier protein</fullName>
    </submittedName>
</protein>
<dbReference type="OrthoDB" id="2428896at2"/>
<dbReference type="Gene3D" id="3.30.1340.10">
    <property type="entry name" value="HPr-like"/>
    <property type="match status" value="1"/>
</dbReference>
<reference evidence="2 3" key="1">
    <citation type="journal article" date="2019" name="Int. J. Syst. Evol. Microbiol.">
        <title>Anaerobacillus alkaliphilus sp. nov., a novel alkaliphilic and moderately halophilic bacterium.</title>
        <authorList>
            <person name="Borsodi A.K."/>
            <person name="Aszalos J.M."/>
            <person name="Bihari P."/>
            <person name="Nagy I."/>
            <person name="Schumann P."/>
            <person name="Sproer C."/>
            <person name="Kovacs A.L."/>
            <person name="Boka K."/>
            <person name="Dobosy P."/>
            <person name="Ovari M."/>
            <person name="Szili-Kovacs T."/>
            <person name="Toth E."/>
        </authorList>
    </citation>
    <scope>NUCLEOTIDE SEQUENCE [LARGE SCALE GENOMIC DNA]</scope>
    <source>
        <strain evidence="2 3">B16-10</strain>
    </source>
</reference>
<proteinExistence type="predicted"/>
<dbReference type="PROSITE" id="PS51350">
    <property type="entry name" value="PTS_HPR_DOM"/>
    <property type="match status" value="1"/>
</dbReference>
<dbReference type="RefSeq" id="WP_129077754.1">
    <property type="nucleotide sequence ID" value="NZ_QOUX01000027.1"/>
</dbReference>
<dbReference type="Pfam" id="PF00381">
    <property type="entry name" value="PTS-HPr"/>
    <property type="match status" value="1"/>
</dbReference>
<evidence type="ECO:0000313" key="3">
    <source>
        <dbReference type="Proteomes" id="UP000290649"/>
    </source>
</evidence>
<dbReference type="SUPFAM" id="SSF55594">
    <property type="entry name" value="HPr-like"/>
    <property type="match status" value="1"/>
</dbReference>
<dbReference type="InterPro" id="IPR035895">
    <property type="entry name" value="HPr-like_sf"/>
</dbReference>
<dbReference type="EMBL" id="QOUX01000027">
    <property type="protein sequence ID" value="RXJ02040.1"/>
    <property type="molecule type" value="Genomic_DNA"/>
</dbReference>
<evidence type="ECO:0000313" key="2">
    <source>
        <dbReference type="EMBL" id="RXJ02040.1"/>
    </source>
</evidence>
<organism evidence="2 3">
    <name type="scientific">Anaerobacillus alkaliphilus</name>
    <dbReference type="NCBI Taxonomy" id="1548597"/>
    <lineage>
        <taxon>Bacteria</taxon>
        <taxon>Bacillati</taxon>
        <taxon>Bacillota</taxon>
        <taxon>Bacilli</taxon>
        <taxon>Bacillales</taxon>
        <taxon>Bacillaceae</taxon>
        <taxon>Anaerobacillus</taxon>
    </lineage>
</organism>
<dbReference type="Proteomes" id="UP000290649">
    <property type="component" value="Unassembled WGS sequence"/>
</dbReference>
<evidence type="ECO:0000259" key="1">
    <source>
        <dbReference type="PROSITE" id="PS51350"/>
    </source>
</evidence>
<gene>
    <name evidence="2" type="ORF">DS745_08070</name>
</gene>
<dbReference type="AlphaFoldDB" id="A0A4Q0VTS9"/>
<name>A0A4Q0VTS9_9BACI</name>
<sequence length="86" mass="9680">MANECLKEIVVNISEDQTITDLSKSIQPLQSEIFLKKMVRGMIVEVNLKSFLGLITLQLRNGDKLLIRAIGEDCEEAVQAIENYLT</sequence>
<feature type="domain" description="HPr" evidence="1">
    <location>
        <begin position="1"/>
        <end position="86"/>
    </location>
</feature>
<accession>A0A4Q0VTS9</accession>
<comment type="caution">
    <text evidence="2">The sequence shown here is derived from an EMBL/GenBank/DDBJ whole genome shotgun (WGS) entry which is preliminary data.</text>
</comment>
<dbReference type="InterPro" id="IPR000032">
    <property type="entry name" value="HPr-like"/>
</dbReference>
<keyword evidence="3" id="KW-1185">Reference proteome</keyword>